<evidence type="ECO:0000313" key="5">
    <source>
        <dbReference type="EMBL" id="MBS5518933.1"/>
    </source>
</evidence>
<dbReference type="InterPro" id="IPR050574">
    <property type="entry name" value="HPF/YfiA_ribosome-assoc"/>
</dbReference>
<dbReference type="GO" id="GO:0043024">
    <property type="term" value="F:ribosomal small subunit binding"/>
    <property type="evidence" value="ECO:0007669"/>
    <property type="project" value="TreeGrafter"/>
</dbReference>
<dbReference type="InterPro" id="IPR003489">
    <property type="entry name" value="RHF/RaiA"/>
</dbReference>
<dbReference type="GO" id="GO:0022627">
    <property type="term" value="C:cytosolic small ribosomal subunit"/>
    <property type="evidence" value="ECO:0007669"/>
    <property type="project" value="TreeGrafter"/>
</dbReference>
<dbReference type="FunFam" id="3.30.505.50:FF:000002">
    <property type="entry name" value="Ribosome hibernation promoting factor"/>
    <property type="match status" value="1"/>
</dbReference>
<name>A0A943I4M0_9FIRM</name>
<dbReference type="InterPro" id="IPR034694">
    <property type="entry name" value="HPF_long/plastid"/>
</dbReference>
<dbReference type="Gene3D" id="3.30.505.50">
    <property type="entry name" value="Sigma 54 modulation/S30EA ribosomal protein, C-terminal domain"/>
    <property type="match status" value="1"/>
</dbReference>
<evidence type="ECO:0000256" key="3">
    <source>
        <dbReference type="HAMAP-Rule" id="MF_00839"/>
    </source>
</evidence>
<dbReference type="EMBL" id="JAGZCZ010000001">
    <property type="protein sequence ID" value="MBS5518933.1"/>
    <property type="molecule type" value="Genomic_DNA"/>
</dbReference>
<comment type="caution">
    <text evidence="5">The sequence shown here is derived from an EMBL/GenBank/DDBJ whole genome shotgun (WGS) entry which is preliminary data.</text>
</comment>
<comment type="function">
    <text evidence="3">Required for dimerization of active 70S ribosomes into 100S ribosomes in stationary phase; 100S ribosomes are translationally inactive and sometimes present during exponential growth.</text>
</comment>
<dbReference type="Proteomes" id="UP000754226">
    <property type="component" value="Unassembled WGS sequence"/>
</dbReference>
<dbReference type="Gene3D" id="3.30.160.100">
    <property type="entry name" value="Ribosome hibernation promotion factor-like"/>
    <property type="match status" value="1"/>
</dbReference>
<sequence length="180" mass="20643">MTVRVRGKNLEVTPALKDYVEKKVETITKQFKTVGEITAVMRIERNKHIVEITVPASGIVLRAQEGSENMYASIDNCVEKIERQIHKYKTRLMKRKYNNFRDAAVPPVSGDVEEASADGEFKVARTKTYAMRPMNVQEAIMQMNMLNHDFFVFFNDETESMAVVYRRKAGDYGLISPELV</sequence>
<dbReference type="PANTHER" id="PTHR33231">
    <property type="entry name" value="30S RIBOSOMAL PROTEIN"/>
    <property type="match status" value="1"/>
</dbReference>
<evidence type="ECO:0000256" key="2">
    <source>
        <dbReference type="ARBA" id="ARBA00022845"/>
    </source>
</evidence>
<feature type="domain" description="Sigma 54 modulation/S30EA ribosomal protein C-terminal" evidence="4">
    <location>
        <begin position="120"/>
        <end position="174"/>
    </location>
</feature>
<organism evidence="5 6">
    <name type="scientific">Acidaminococcus intestini</name>
    <dbReference type="NCBI Taxonomy" id="187327"/>
    <lineage>
        <taxon>Bacteria</taxon>
        <taxon>Bacillati</taxon>
        <taxon>Bacillota</taxon>
        <taxon>Negativicutes</taxon>
        <taxon>Acidaminococcales</taxon>
        <taxon>Acidaminococcaceae</taxon>
        <taxon>Acidaminococcus</taxon>
    </lineage>
</organism>
<dbReference type="SUPFAM" id="SSF69754">
    <property type="entry name" value="Ribosome binding protein Y (YfiA homologue)"/>
    <property type="match status" value="1"/>
</dbReference>
<dbReference type="HAMAP" id="MF_00839">
    <property type="entry name" value="HPF"/>
    <property type="match status" value="1"/>
</dbReference>
<comment type="subcellular location">
    <subcellularLocation>
        <location evidence="3">Cytoplasm</location>
    </subcellularLocation>
</comment>
<dbReference type="Pfam" id="PF02482">
    <property type="entry name" value="Ribosomal_S30AE"/>
    <property type="match status" value="1"/>
</dbReference>
<dbReference type="NCBIfam" id="TIGR00741">
    <property type="entry name" value="yfiA"/>
    <property type="match status" value="1"/>
</dbReference>
<evidence type="ECO:0000313" key="6">
    <source>
        <dbReference type="Proteomes" id="UP000754226"/>
    </source>
</evidence>
<evidence type="ECO:0000256" key="1">
    <source>
        <dbReference type="ARBA" id="ARBA00022490"/>
    </source>
</evidence>
<dbReference type="PANTHER" id="PTHR33231:SF1">
    <property type="entry name" value="30S RIBOSOMAL PROTEIN"/>
    <property type="match status" value="1"/>
</dbReference>
<dbReference type="AlphaFoldDB" id="A0A943I4M0"/>
<comment type="subunit">
    <text evidence="3">Interacts with 100S ribosomes.</text>
</comment>
<dbReference type="CDD" id="cd00552">
    <property type="entry name" value="RaiA"/>
    <property type="match status" value="1"/>
</dbReference>
<proteinExistence type="inferred from homology"/>
<dbReference type="InterPro" id="IPR036567">
    <property type="entry name" value="RHF-like"/>
</dbReference>
<comment type="similarity">
    <text evidence="3">Belongs to the HPF/YfiA ribosome-associated protein family. Long HPF subfamily.</text>
</comment>
<dbReference type="InterPro" id="IPR032528">
    <property type="entry name" value="Ribosom_S30AE_C"/>
</dbReference>
<reference evidence="5" key="1">
    <citation type="submission" date="2021-02" db="EMBL/GenBank/DDBJ databases">
        <title>Infant gut strain persistence is associated with maternal origin, phylogeny, and functional potential including surface adhesion and iron acquisition.</title>
        <authorList>
            <person name="Lou Y.C."/>
        </authorList>
    </citation>
    <scope>NUCLEOTIDE SEQUENCE</scope>
    <source>
        <strain evidence="5">L3_106_000M1_dasL3_106_000M1_concoct_15</strain>
    </source>
</reference>
<keyword evidence="2 3" id="KW-0810">Translation regulation</keyword>
<dbReference type="GO" id="GO:0045900">
    <property type="term" value="P:negative regulation of translational elongation"/>
    <property type="evidence" value="ECO:0007669"/>
    <property type="project" value="TreeGrafter"/>
</dbReference>
<gene>
    <name evidence="5" type="primary">raiA</name>
    <name evidence="3" type="synonym">hpf</name>
    <name evidence="5" type="ORF">KHX13_01100</name>
</gene>
<protein>
    <recommendedName>
        <fullName evidence="3">Ribosome hibernation promoting factor</fullName>
        <shortName evidence="3">HPF</shortName>
    </recommendedName>
</protein>
<accession>A0A943I4M0</accession>
<keyword evidence="1 3" id="KW-0963">Cytoplasm</keyword>
<dbReference type="Pfam" id="PF16321">
    <property type="entry name" value="Ribosom_S30AE_C"/>
    <property type="match status" value="1"/>
</dbReference>
<dbReference type="InterPro" id="IPR038416">
    <property type="entry name" value="Ribosom_S30AE_C_sf"/>
</dbReference>
<evidence type="ECO:0000259" key="4">
    <source>
        <dbReference type="Pfam" id="PF16321"/>
    </source>
</evidence>